<dbReference type="InterPro" id="IPR048683">
    <property type="entry name" value="Sf6_terminase"/>
</dbReference>
<accession>A0A919KJ19</accession>
<reference evidence="1" key="1">
    <citation type="journal article" date="2014" name="Int. J. Syst. Evol. Microbiol.">
        <title>Complete genome sequence of Corynebacterium casei LMG S-19264T (=DSM 44701T), isolated from a smear-ripened cheese.</title>
        <authorList>
            <consortium name="US DOE Joint Genome Institute (JGI-PGF)"/>
            <person name="Walter F."/>
            <person name="Albersmeier A."/>
            <person name="Kalinowski J."/>
            <person name="Ruckert C."/>
        </authorList>
    </citation>
    <scope>NUCLEOTIDE SEQUENCE</scope>
    <source>
        <strain evidence="1">JCM 13306</strain>
    </source>
</reference>
<proteinExistence type="predicted"/>
<keyword evidence="2" id="KW-1185">Reference proteome</keyword>
<gene>
    <name evidence="1" type="ORF">GCM10009090_25120</name>
</gene>
<sequence>MLIAQGDSVARAAEAEGMPDARTIFRWLATDDPEGKLGFEAFRQQYVRAREIRADARFERVDDIMLKVEQGEIDPAAARVMLDAIKWQAGKENAKRYGEAVTLKGDKDSPLHLRTVRELTDEELAAIAAGGLRGTE</sequence>
<dbReference type="Gene3D" id="1.10.10.60">
    <property type="entry name" value="Homeodomain-like"/>
    <property type="match status" value="1"/>
</dbReference>
<comment type="caution">
    <text evidence="1">The sequence shown here is derived from an EMBL/GenBank/DDBJ whole genome shotgun (WGS) entry which is preliminary data.</text>
</comment>
<name>A0A919KJ19_9XANT</name>
<reference evidence="1" key="2">
    <citation type="submission" date="2020-09" db="EMBL/GenBank/DDBJ databases">
        <authorList>
            <person name="Sun Q."/>
            <person name="Ohkuma M."/>
        </authorList>
    </citation>
    <scope>NUCLEOTIDE SEQUENCE</scope>
    <source>
        <strain evidence="1">JCM 13306</strain>
    </source>
</reference>
<dbReference type="Proteomes" id="UP000623958">
    <property type="component" value="Unassembled WGS sequence"/>
</dbReference>
<evidence type="ECO:0008006" key="3">
    <source>
        <dbReference type="Google" id="ProtNLM"/>
    </source>
</evidence>
<protein>
    <recommendedName>
        <fullName evidence="3">Terminase small subunit</fullName>
    </recommendedName>
</protein>
<organism evidence="1 2">
    <name type="scientific">Xanthomonas boreopolis</name>
    <dbReference type="NCBI Taxonomy" id="86183"/>
    <lineage>
        <taxon>Bacteria</taxon>
        <taxon>Pseudomonadati</taxon>
        <taxon>Pseudomonadota</taxon>
        <taxon>Gammaproteobacteria</taxon>
        <taxon>Lysobacterales</taxon>
        <taxon>Lysobacteraceae</taxon>
        <taxon>Xanthomonas</taxon>
    </lineage>
</organism>
<dbReference type="Pfam" id="PF20901">
    <property type="entry name" value="Sf6_terminase"/>
    <property type="match status" value="1"/>
</dbReference>
<evidence type="ECO:0000313" key="2">
    <source>
        <dbReference type="Proteomes" id="UP000623958"/>
    </source>
</evidence>
<dbReference type="AlphaFoldDB" id="A0A919KJ19"/>
<dbReference type="EMBL" id="BNBA01000020">
    <property type="protein sequence ID" value="GHH56032.1"/>
    <property type="molecule type" value="Genomic_DNA"/>
</dbReference>
<evidence type="ECO:0000313" key="1">
    <source>
        <dbReference type="EMBL" id="GHH56032.1"/>
    </source>
</evidence>